<dbReference type="HOGENOM" id="CLU_075528_1_0_6"/>
<dbReference type="KEGG" id="alt:ambt_06455"/>
<keyword evidence="1" id="KW-0732">Signal</keyword>
<evidence type="ECO:0000256" key="1">
    <source>
        <dbReference type="SAM" id="SignalP"/>
    </source>
</evidence>
<protein>
    <submittedName>
        <fullName evidence="3">Lipase, putative</fullName>
    </submittedName>
</protein>
<gene>
    <name evidence="3" type="ordered locus">ambt_06455</name>
</gene>
<evidence type="ECO:0000313" key="3">
    <source>
        <dbReference type="EMBL" id="AEF02826.1"/>
    </source>
</evidence>
<keyword evidence="4" id="KW-1185">Reference proteome</keyword>
<organism evidence="3 4">
    <name type="scientific">Alteromonas naphthalenivorans</name>
    <dbReference type="NCBI Taxonomy" id="715451"/>
    <lineage>
        <taxon>Bacteria</taxon>
        <taxon>Pseudomonadati</taxon>
        <taxon>Pseudomonadota</taxon>
        <taxon>Gammaproteobacteria</taxon>
        <taxon>Alteromonadales</taxon>
        <taxon>Alteromonadaceae</taxon>
        <taxon>Alteromonas/Salinimonas group</taxon>
        <taxon>Alteromonas</taxon>
    </lineage>
</organism>
<dbReference type="RefSeq" id="WP_013783766.1">
    <property type="nucleotide sequence ID" value="NC_015554.1"/>
</dbReference>
<dbReference type="InterPro" id="IPR029058">
    <property type="entry name" value="AB_hydrolase_fold"/>
</dbReference>
<proteinExistence type="predicted"/>
<dbReference type="AlphaFoldDB" id="F5Z486"/>
<feature type="signal peptide" evidence="1">
    <location>
        <begin position="1"/>
        <end position="26"/>
    </location>
</feature>
<dbReference type="eggNOG" id="COG1075">
    <property type="taxonomic scope" value="Bacteria"/>
</dbReference>
<evidence type="ECO:0000259" key="2">
    <source>
        <dbReference type="Pfam" id="PF24096"/>
    </source>
</evidence>
<accession>F5Z486</accession>
<dbReference type="Pfam" id="PF24096">
    <property type="entry name" value="DUF7379"/>
    <property type="match status" value="1"/>
</dbReference>
<dbReference type="OrthoDB" id="556502at2"/>
<dbReference type="PROSITE" id="PS51257">
    <property type="entry name" value="PROKAR_LIPOPROTEIN"/>
    <property type="match status" value="1"/>
</dbReference>
<feature type="chain" id="PRO_5003336553" evidence="1">
    <location>
        <begin position="27"/>
        <end position="247"/>
    </location>
</feature>
<dbReference type="Gene3D" id="3.40.50.1820">
    <property type="entry name" value="alpha/beta hydrolase"/>
    <property type="match status" value="1"/>
</dbReference>
<reference evidence="3 4" key="1">
    <citation type="journal article" date="2011" name="J. Bacteriol.">
        <title>Complete genome sequence of the polycyclic aromatic hydrocarbon-degrading bacterium Alteromonas sp. strain SN2.</title>
        <authorList>
            <person name="Jin H.M."/>
            <person name="Jeong H."/>
            <person name="Moon E.J."/>
            <person name="Math R.K."/>
            <person name="Lee K."/>
            <person name="Kim H.J."/>
            <person name="Jeon C.O."/>
            <person name="Oh T.K."/>
            <person name="Kim J.F."/>
        </authorList>
    </citation>
    <scope>NUCLEOTIDE SEQUENCE [LARGE SCALE GENOMIC DNA]</scope>
    <source>
        <strain evidence="4">JCM 17741 / KACC 18427 / KCTC 11700BP / SN2</strain>
    </source>
</reference>
<dbReference type="SUPFAM" id="SSF53474">
    <property type="entry name" value="alpha/beta-Hydrolases"/>
    <property type="match status" value="1"/>
</dbReference>
<dbReference type="InterPro" id="IPR055803">
    <property type="entry name" value="DUF7379"/>
</dbReference>
<dbReference type="EMBL" id="CP002339">
    <property type="protein sequence ID" value="AEF02826.1"/>
    <property type="molecule type" value="Genomic_DNA"/>
</dbReference>
<dbReference type="PANTHER" id="PTHR37946:SF1">
    <property type="entry name" value="SLL1969 PROTEIN"/>
    <property type="match status" value="1"/>
</dbReference>
<name>F5Z486_ALTNA</name>
<evidence type="ECO:0000313" key="4">
    <source>
        <dbReference type="Proteomes" id="UP000000683"/>
    </source>
</evidence>
<dbReference type="PANTHER" id="PTHR37946">
    <property type="entry name" value="SLL1969 PROTEIN"/>
    <property type="match status" value="1"/>
</dbReference>
<feature type="domain" description="DUF7379" evidence="2">
    <location>
        <begin position="53"/>
        <end position="160"/>
    </location>
</feature>
<dbReference type="Proteomes" id="UP000000683">
    <property type="component" value="Chromosome"/>
</dbReference>
<sequence>MMLRTIVLTVLLLVLFLTTGCATSEAKPLNYQADDEIVVLALGLGRSDWAMWRFAKRLENANYKVCLLDYATIGVSVASVLDETASQIDVCLQNAPKVHFVGHSLGGLVIRAYLQNHEEALEAVNVGKVVLVGTPNKGSELADHYNDSWLMNLGGGISRALVTGTRSLGNNLDAVDFTIGIIAGTKPLGLTNDRFNGPNDGLVSVESTKLEGMTDFITIDVGHSQMRYSEEVAKQTVHFLQKGAFDH</sequence>